<sequence>MASPPFEIYFTGRDDPRDCIIIGEDMQPVFFEFETQCLSPSTVRTTISSNRNPVAAFDWGANGASLGVATIGNREIPMAQLVQPGSPGARRFTSADGNLYEWRRCHSDPRSYELFAAPNMKIAFFRWFSQQTPIGPSHGTLEYSFSHDLLLLEALLALNLNRWLDWTA</sequence>
<keyword evidence="3" id="KW-1185">Reference proteome</keyword>
<dbReference type="AlphaFoldDB" id="A0A1B7N2X2"/>
<protein>
    <recommendedName>
        <fullName evidence="1">DUF6593 domain-containing protein</fullName>
    </recommendedName>
</protein>
<dbReference type="Pfam" id="PF20236">
    <property type="entry name" value="DUF6593"/>
    <property type="match status" value="1"/>
</dbReference>
<dbReference type="EMBL" id="KV448259">
    <property type="protein sequence ID" value="OAX39193.1"/>
    <property type="molecule type" value="Genomic_DNA"/>
</dbReference>
<dbReference type="InParanoid" id="A0A1B7N2X2"/>
<evidence type="ECO:0000313" key="3">
    <source>
        <dbReference type="Proteomes" id="UP000092154"/>
    </source>
</evidence>
<reference evidence="2 3" key="1">
    <citation type="submission" date="2016-06" db="EMBL/GenBank/DDBJ databases">
        <title>Comparative genomics of the ectomycorrhizal sister species Rhizopogon vinicolor and Rhizopogon vesiculosus (Basidiomycota: Boletales) reveals a divergence of the mating type B locus.</title>
        <authorList>
            <consortium name="DOE Joint Genome Institute"/>
            <person name="Mujic A.B."/>
            <person name="Kuo A."/>
            <person name="Tritt A."/>
            <person name="Lipzen A."/>
            <person name="Chen C."/>
            <person name="Johnson J."/>
            <person name="Sharma A."/>
            <person name="Barry K."/>
            <person name="Grigoriev I.V."/>
            <person name="Spatafora J.W."/>
        </authorList>
    </citation>
    <scope>NUCLEOTIDE SEQUENCE [LARGE SCALE GENOMIC DNA]</scope>
    <source>
        <strain evidence="2 3">AM-OR11-026</strain>
    </source>
</reference>
<dbReference type="InterPro" id="IPR046528">
    <property type="entry name" value="DUF6593"/>
</dbReference>
<evidence type="ECO:0000313" key="2">
    <source>
        <dbReference type="EMBL" id="OAX39193.1"/>
    </source>
</evidence>
<name>A0A1B7N2X2_9AGAM</name>
<organism evidence="2 3">
    <name type="scientific">Rhizopogon vinicolor AM-OR11-026</name>
    <dbReference type="NCBI Taxonomy" id="1314800"/>
    <lineage>
        <taxon>Eukaryota</taxon>
        <taxon>Fungi</taxon>
        <taxon>Dikarya</taxon>
        <taxon>Basidiomycota</taxon>
        <taxon>Agaricomycotina</taxon>
        <taxon>Agaricomycetes</taxon>
        <taxon>Agaricomycetidae</taxon>
        <taxon>Boletales</taxon>
        <taxon>Suillineae</taxon>
        <taxon>Rhizopogonaceae</taxon>
        <taxon>Rhizopogon</taxon>
    </lineage>
</organism>
<evidence type="ECO:0000259" key="1">
    <source>
        <dbReference type="Pfam" id="PF20236"/>
    </source>
</evidence>
<dbReference type="Proteomes" id="UP000092154">
    <property type="component" value="Unassembled WGS sequence"/>
</dbReference>
<gene>
    <name evidence="2" type="ORF">K503DRAFT_104550</name>
</gene>
<accession>A0A1B7N2X2</accession>
<proteinExistence type="predicted"/>
<dbReference type="OrthoDB" id="3183898at2759"/>
<feature type="domain" description="DUF6593" evidence="1">
    <location>
        <begin position="14"/>
        <end position="133"/>
    </location>
</feature>